<feature type="compositionally biased region" description="Acidic residues" evidence="1">
    <location>
        <begin position="109"/>
        <end position="119"/>
    </location>
</feature>
<dbReference type="EMBL" id="SPOF01000014">
    <property type="protein sequence ID" value="TIB13516.1"/>
    <property type="molecule type" value="Genomic_DNA"/>
</dbReference>
<comment type="caution">
    <text evidence="2">The sequence shown here is derived from an EMBL/GenBank/DDBJ whole genome shotgun (WGS) entry which is preliminary data.</text>
</comment>
<evidence type="ECO:0000313" key="3">
    <source>
        <dbReference type="Proteomes" id="UP000306954"/>
    </source>
</evidence>
<accession>A0A4T0IF46</accession>
<sequence>MSSAGHKTFDESDLVDSVDATVATDAFTPSVKPVYNSSSSDDDDDDDDDDAPVEAASTKITAKDQNRLDREHEERQKHNKRKVKNQRQSLKKQLKETQPEPSTSQQSDSDSDSDNDDNQLPDRLPIDIFEQAAQYVPRSMSKSTQQSQPQHKKQKKSRKEQIIGNKLIKVSQSSVSTNRADGLLGDGTGNYVNKFNKNILNRKRKNVRKPAHITHAQFIGGHKPAANFASKHN</sequence>
<name>A0A4T0IF46_WALIC</name>
<organism evidence="2 3">
    <name type="scientific">Wallemia ichthyophaga</name>
    <dbReference type="NCBI Taxonomy" id="245174"/>
    <lineage>
        <taxon>Eukaryota</taxon>
        <taxon>Fungi</taxon>
        <taxon>Dikarya</taxon>
        <taxon>Basidiomycota</taxon>
        <taxon>Wallemiomycotina</taxon>
        <taxon>Wallemiomycetes</taxon>
        <taxon>Wallemiales</taxon>
        <taxon>Wallemiaceae</taxon>
        <taxon>Wallemia</taxon>
    </lineage>
</organism>
<protein>
    <submittedName>
        <fullName evidence="2">Uncharacterized protein</fullName>
    </submittedName>
</protein>
<feature type="compositionally biased region" description="Basic residues" evidence="1">
    <location>
        <begin position="77"/>
        <end position="92"/>
    </location>
</feature>
<reference evidence="2 3" key="1">
    <citation type="submission" date="2019-03" db="EMBL/GenBank/DDBJ databases">
        <title>Sequencing 23 genomes of Wallemia ichthyophaga.</title>
        <authorList>
            <person name="Gostincar C."/>
        </authorList>
    </citation>
    <scope>NUCLEOTIDE SEQUENCE [LARGE SCALE GENOMIC DNA]</scope>
    <source>
        <strain evidence="2 3">EXF-8621</strain>
    </source>
</reference>
<dbReference type="OMA" id="MSSAGHK"/>
<feature type="region of interest" description="Disordered" evidence="1">
    <location>
        <begin position="22"/>
        <end position="167"/>
    </location>
</feature>
<feature type="compositionally biased region" description="Basic and acidic residues" evidence="1">
    <location>
        <begin position="61"/>
        <end position="76"/>
    </location>
</feature>
<feature type="compositionally biased region" description="Acidic residues" evidence="1">
    <location>
        <begin position="40"/>
        <end position="52"/>
    </location>
</feature>
<dbReference type="Proteomes" id="UP000306954">
    <property type="component" value="Unassembled WGS sequence"/>
</dbReference>
<feature type="compositionally biased region" description="Low complexity" evidence="1">
    <location>
        <begin position="99"/>
        <end position="108"/>
    </location>
</feature>
<evidence type="ECO:0000313" key="2">
    <source>
        <dbReference type="EMBL" id="TIB13516.1"/>
    </source>
</evidence>
<gene>
    <name evidence="2" type="ORF">E3P90_01600</name>
</gene>
<evidence type="ECO:0000256" key="1">
    <source>
        <dbReference type="SAM" id="MobiDB-lite"/>
    </source>
</evidence>
<dbReference type="AlphaFoldDB" id="A0A4T0IF46"/>
<proteinExistence type="predicted"/>